<dbReference type="InterPro" id="IPR013766">
    <property type="entry name" value="Thioredoxin_domain"/>
</dbReference>
<dbReference type="SUPFAM" id="SSF52833">
    <property type="entry name" value="Thioredoxin-like"/>
    <property type="match status" value="1"/>
</dbReference>
<dbReference type="RefSeq" id="WP_140990850.1">
    <property type="nucleotide sequence ID" value="NZ_VHIQ01000006.1"/>
</dbReference>
<dbReference type="PROSITE" id="PS51257">
    <property type="entry name" value="PROKAR_LIPOPROTEIN"/>
    <property type="match status" value="1"/>
</dbReference>
<evidence type="ECO:0000259" key="1">
    <source>
        <dbReference type="PROSITE" id="PS51352"/>
    </source>
</evidence>
<accession>A0A506PG25</accession>
<dbReference type="Proteomes" id="UP000317332">
    <property type="component" value="Unassembled WGS sequence"/>
</dbReference>
<evidence type="ECO:0000313" key="2">
    <source>
        <dbReference type="EMBL" id="TPV32355.1"/>
    </source>
</evidence>
<keyword evidence="3" id="KW-1185">Reference proteome</keyword>
<proteinExistence type="predicted"/>
<reference evidence="2 3" key="1">
    <citation type="submission" date="2019-06" db="EMBL/GenBank/DDBJ databases">
        <title>Flavobacteriaceae Paucihalobacterium erythroidium CWB-1, complete genome.</title>
        <authorList>
            <person name="Wu S."/>
        </authorList>
    </citation>
    <scope>NUCLEOTIDE SEQUENCE [LARGE SCALE GENOMIC DNA]</scope>
    <source>
        <strain evidence="2 3">CWB-1</strain>
    </source>
</reference>
<dbReference type="Pfam" id="PF13905">
    <property type="entry name" value="Thioredoxin_8"/>
    <property type="match status" value="1"/>
</dbReference>
<dbReference type="InterPro" id="IPR036249">
    <property type="entry name" value="Thioredoxin-like_sf"/>
</dbReference>
<organism evidence="2 3">
    <name type="scientific">Paucihalobacter ruber</name>
    <dbReference type="NCBI Taxonomy" id="2567861"/>
    <lineage>
        <taxon>Bacteria</taxon>
        <taxon>Pseudomonadati</taxon>
        <taxon>Bacteroidota</taxon>
        <taxon>Flavobacteriia</taxon>
        <taxon>Flavobacteriales</taxon>
        <taxon>Flavobacteriaceae</taxon>
        <taxon>Paucihalobacter</taxon>
    </lineage>
</organism>
<dbReference type="Gene3D" id="3.40.30.10">
    <property type="entry name" value="Glutaredoxin"/>
    <property type="match status" value="1"/>
</dbReference>
<dbReference type="InterPro" id="IPR012336">
    <property type="entry name" value="Thioredoxin-like_fold"/>
</dbReference>
<feature type="domain" description="Thioredoxin" evidence="1">
    <location>
        <begin position="334"/>
        <end position="471"/>
    </location>
</feature>
<name>A0A506PG25_9FLAO</name>
<gene>
    <name evidence="2" type="ORF">FJ651_12380</name>
</gene>
<sequence length="471" mass="54913">MKAIISTVLLFVFLVGCKESNSDSTACAYFGGEINNPTADYVTFRHSKNKIADTLFLDDNNRFIQKIDSLNPGIYFFSHGGEYQMLLLEPKDSIMFRLNTADFDESLVYSGNGAKKNNWIIRTFLDNERKARKLSEYFKMEPEAFHNMIETKRTAAHDRLNDYLQLNSESEQFIELAKGQIDYGHFALKEIYPFGYFGNNKMVHIKDLPEEFYAFRNEVDFNSTELSEVYAYSRYLFSFFDNIAVNEYYRHHDFHESFDRESLIHSLSKLKLIDSVIESEQIKNNLLKFTTRNFINGCNNLEQVNVILTDYLNRCADEVSKKEMIDLAHAISKIQPGKKLPNIELVDALNNTHNILDLIDETTVIYFWSSNYKRHLKNVQRRVLQLKEEHPNIKFVAININSDNKSHWRKTLENASFDLNSEYRFKDASYSKKAYVINSVNKVILVDKNHTIIHPNVRMFGNDMENLLAGL</sequence>
<dbReference type="OrthoDB" id="1146847at2"/>
<comment type="caution">
    <text evidence="2">The sequence shown here is derived from an EMBL/GenBank/DDBJ whole genome shotgun (WGS) entry which is preliminary data.</text>
</comment>
<dbReference type="EMBL" id="VHIQ01000006">
    <property type="protein sequence ID" value="TPV32355.1"/>
    <property type="molecule type" value="Genomic_DNA"/>
</dbReference>
<dbReference type="PROSITE" id="PS51352">
    <property type="entry name" value="THIOREDOXIN_2"/>
    <property type="match status" value="1"/>
</dbReference>
<protein>
    <recommendedName>
        <fullName evidence="1">Thioredoxin domain-containing protein</fullName>
    </recommendedName>
</protein>
<dbReference type="AlphaFoldDB" id="A0A506PG25"/>
<evidence type="ECO:0000313" key="3">
    <source>
        <dbReference type="Proteomes" id="UP000317332"/>
    </source>
</evidence>